<reference evidence="2 3" key="1">
    <citation type="journal article" date="2022" name="Allergy">
        <title>Genome assembly and annotation of Periplaneta americana reveal a comprehensive cockroach allergen profile.</title>
        <authorList>
            <person name="Wang L."/>
            <person name="Xiong Q."/>
            <person name="Saelim N."/>
            <person name="Wang L."/>
            <person name="Nong W."/>
            <person name="Wan A.T."/>
            <person name="Shi M."/>
            <person name="Liu X."/>
            <person name="Cao Q."/>
            <person name="Hui J.H.L."/>
            <person name="Sookrung N."/>
            <person name="Leung T.F."/>
            <person name="Tungtrongchitr A."/>
            <person name="Tsui S.K.W."/>
        </authorList>
    </citation>
    <scope>NUCLEOTIDE SEQUENCE [LARGE SCALE GENOMIC DNA]</scope>
    <source>
        <strain evidence="2">PWHHKU_190912</strain>
    </source>
</reference>
<dbReference type="Proteomes" id="UP001148838">
    <property type="component" value="Unassembled WGS sequence"/>
</dbReference>
<proteinExistence type="predicted"/>
<dbReference type="EMBL" id="JAJSOF020000039">
    <property type="protein sequence ID" value="KAJ4426697.1"/>
    <property type="molecule type" value="Genomic_DNA"/>
</dbReference>
<protein>
    <recommendedName>
        <fullName evidence="4">GIY-YIG domain-containing protein</fullName>
    </recommendedName>
</protein>
<name>A0ABQ8RYG1_PERAM</name>
<evidence type="ECO:0000313" key="2">
    <source>
        <dbReference type="EMBL" id="KAJ4426697.1"/>
    </source>
</evidence>
<feature type="compositionally biased region" description="Basic and acidic residues" evidence="1">
    <location>
        <begin position="233"/>
        <end position="245"/>
    </location>
</feature>
<feature type="region of interest" description="Disordered" evidence="1">
    <location>
        <begin position="222"/>
        <end position="245"/>
    </location>
</feature>
<evidence type="ECO:0008006" key="4">
    <source>
        <dbReference type="Google" id="ProtNLM"/>
    </source>
</evidence>
<comment type="caution">
    <text evidence="2">The sequence shown here is derived from an EMBL/GenBank/DDBJ whole genome shotgun (WGS) entry which is preliminary data.</text>
</comment>
<keyword evidence="3" id="KW-1185">Reference proteome</keyword>
<gene>
    <name evidence="2" type="ORF">ANN_26495</name>
</gene>
<evidence type="ECO:0000313" key="3">
    <source>
        <dbReference type="Proteomes" id="UP001148838"/>
    </source>
</evidence>
<evidence type="ECO:0000256" key="1">
    <source>
        <dbReference type="SAM" id="MobiDB-lite"/>
    </source>
</evidence>
<organism evidence="2 3">
    <name type="scientific">Periplaneta americana</name>
    <name type="common">American cockroach</name>
    <name type="synonym">Blatta americana</name>
    <dbReference type="NCBI Taxonomy" id="6978"/>
    <lineage>
        <taxon>Eukaryota</taxon>
        <taxon>Metazoa</taxon>
        <taxon>Ecdysozoa</taxon>
        <taxon>Arthropoda</taxon>
        <taxon>Hexapoda</taxon>
        <taxon>Insecta</taxon>
        <taxon>Pterygota</taxon>
        <taxon>Neoptera</taxon>
        <taxon>Polyneoptera</taxon>
        <taxon>Dictyoptera</taxon>
        <taxon>Blattodea</taxon>
        <taxon>Blattoidea</taxon>
        <taxon>Blattidae</taxon>
        <taxon>Blattinae</taxon>
        <taxon>Periplaneta</taxon>
    </lineage>
</organism>
<accession>A0ABQ8RYG1</accession>
<sequence length="245" mass="27492">MRFYVVSDGTYPWAVTSGTLITVHFNTEHSRVCVPLSASSPTPVCHYLRHSSNAPFRILPKVLACMFYAVPAQTALNELARSFGGREPCLPLAETESLALRNARWFESSWGKKFSHEISASVWDRCPPSIVMHLGSYDRQRNPVANTSYNGWGDHRANHTIPPFWLDDRPPLLRHVGVKPAAGWIPSVCEIPCECGKCYIGQTGRTIMERWKKHQRSIKKRAMTAQPLVFTEGRAEAGGKNRDAT</sequence>